<reference evidence="3 4" key="1">
    <citation type="submission" date="2024-01" db="EMBL/GenBank/DDBJ databases">
        <title>The genomes of 5 underutilized Papilionoideae crops provide insights into root nodulation and disease resistanc.</title>
        <authorList>
            <person name="Jiang F."/>
        </authorList>
    </citation>
    <scope>NUCLEOTIDE SEQUENCE [LARGE SCALE GENOMIC DNA]</scope>
    <source>
        <strain evidence="3">JINMINGXINNONG_FW02</strain>
        <tissue evidence="3">Leaves</tissue>
    </source>
</reference>
<sequence length="211" mass="24249">MQVHFCNHDIELDMHPAYSLESGTGFCLVDMDLMERLVTLSSGVAVGKMASVVQYRAAIYWSIFVQVAHRIANAKIIDYKSYLLLHKIFDEFARLWLSTKAYAKSKSDFDAQQYKFRPRAFQIESVIDVELPPLANSFVPETFFEWNEFSSDENSADKMVSSKECSTLDEEWKQLEESILGHVIHIHNQIFGSSDRIQTESLILVFFINSS</sequence>
<dbReference type="PANTHER" id="PTHR48103:SF2">
    <property type="entry name" value="MIDASIN"/>
    <property type="match status" value="1"/>
</dbReference>
<name>A0AAN9LHD3_PHACN</name>
<evidence type="ECO:0000256" key="2">
    <source>
        <dbReference type="ARBA" id="ARBA00022840"/>
    </source>
</evidence>
<dbReference type="GO" id="GO:0000055">
    <property type="term" value="P:ribosomal large subunit export from nucleus"/>
    <property type="evidence" value="ECO:0007669"/>
    <property type="project" value="TreeGrafter"/>
</dbReference>
<keyword evidence="4" id="KW-1185">Reference proteome</keyword>
<organism evidence="3 4">
    <name type="scientific">Phaseolus coccineus</name>
    <name type="common">Scarlet runner bean</name>
    <name type="synonym">Phaseolus multiflorus</name>
    <dbReference type="NCBI Taxonomy" id="3886"/>
    <lineage>
        <taxon>Eukaryota</taxon>
        <taxon>Viridiplantae</taxon>
        <taxon>Streptophyta</taxon>
        <taxon>Embryophyta</taxon>
        <taxon>Tracheophyta</taxon>
        <taxon>Spermatophyta</taxon>
        <taxon>Magnoliopsida</taxon>
        <taxon>eudicotyledons</taxon>
        <taxon>Gunneridae</taxon>
        <taxon>Pentapetalae</taxon>
        <taxon>rosids</taxon>
        <taxon>fabids</taxon>
        <taxon>Fabales</taxon>
        <taxon>Fabaceae</taxon>
        <taxon>Papilionoideae</taxon>
        <taxon>50 kb inversion clade</taxon>
        <taxon>NPAAA clade</taxon>
        <taxon>indigoferoid/millettioid clade</taxon>
        <taxon>Phaseoleae</taxon>
        <taxon>Phaseolus</taxon>
    </lineage>
</organism>
<dbReference type="GO" id="GO:0005634">
    <property type="term" value="C:nucleus"/>
    <property type="evidence" value="ECO:0007669"/>
    <property type="project" value="TreeGrafter"/>
</dbReference>
<dbReference type="AlphaFoldDB" id="A0AAN9LHD3"/>
<dbReference type="PANTHER" id="PTHR48103">
    <property type="entry name" value="MIDASIN-RELATED"/>
    <property type="match status" value="1"/>
</dbReference>
<protein>
    <submittedName>
        <fullName evidence="3">Uncharacterized protein</fullName>
    </submittedName>
</protein>
<comment type="caution">
    <text evidence="3">The sequence shown here is derived from an EMBL/GenBank/DDBJ whole genome shotgun (WGS) entry which is preliminary data.</text>
</comment>
<dbReference type="GO" id="GO:0030687">
    <property type="term" value="C:preribosome, large subunit precursor"/>
    <property type="evidence" value="ECO:0007669"/>
    <property type="project" value="TreeGrafter"/>
</dbReference>
<evidence type="ECO:0000313" key="3">
    <source>
        <dbReference type="EMBL" id="KAK7336042.1"/>
    </source>
</evidence>
<gene>
    <name evidence="3" type="ORF">VNO80_28261</name>
</gene>
<keyword evidence="2" id="KW-0067">ATP-binding</keyword>
<dbReference type="Proteomes" id="UP001374584">
    <property type="component" value="Unassembled WGS sequence"/>
</dbReference>
<evidence type="ECO:0000256" key="1">
    <source>
        <dbReference type="ARBA" id="ARBA00022741"/>
    </source>
</evidence>
<evidence type="ECO:0000313" key="4">
    <source>
        <dbReference type="Proteomes" id="UP001374584"/>
    </source>
</evidence>
<dbReference type="GO" id="GO:0005524">
    <property type="term" value="F:ATP binding"/>
    <property type="evidence" value="ECO:0007669"/>
    <property type="project" value="UniProtKB-KW"/>
</dbReference>
<dbReference type="EMBL" id="JAYMYR010000010">
    <property type="protein sequence ID" value="KAK7336042.1"/>
    <property type="molecule type" value="Genomic_DNA"/>
</dbReference>
<accession>A0AAN9LHD3</accession>
<proteinExistence type="predicted"/>
<keyword evidence="1" id="KW-0547">Nucleotide-binding</keyword>
<dbReference type="GO" id="GO:0000027">
    <property type="term" value="P:ribosomal large subunit assembly"/>
    <property type="evidence" value="ECO:0007669"/>
    <property type="project" value="TreeGrafter"/>
</dbReference>